<dbReference type="eggNOG" id="COG1396">
    <property type="taxonomic scope" value="Bacteria"/>
</dbReference>
<dbReference type="HOGENOM" id="CLU_055817_0_2_11"/>
<dbReference type="Proteomes" id="UP000000377">
    <property type="component" value="Chromosome"/>
</dbReference>
<proteinExistence type="predicted"/>
<dbReference type="SMART" id="SM00530">
    <property type="entry name" value="HTH_XRE"/>
    <property type="match status" value="1"/>
</dbReference>
<dbReference type="InterPro" id="IPR043917">
    <property type="entry name" value="DUF5753"/>
</dbReference>
<dbReference type="GO" id="GO:0003677">
    <property type="term" value="F:DNA binding"/>
    <property type="evidence" value="ECO:0007669"/>
    <property type="project" value="InterPro"/>
</dbReference>
<dbReference type="CDD" id="cd00093">
    <property type="entry name" value="HTH_XRE"/>
    <property type="match status" value="1"/>
</dbReference>
<reference evidence="2 3" key="1">
    <citation type="journal article" date="2010" name="J. Bacteriol.">
        <title>Genome sequence of the milbemycin-producing bacterium Streptomyces bingchenggensis.</title>
        <authorList>
            <person name="Wang X.J."/>
            <person name="Yan Y.J."/>
            <person name="Zhang B."/>
            <person name="An J."/>
            <person name="Wang J.J."/>
            <person name="Tian J."/>
            <person name="Jiang L."/>
            <person name="Chen Y.H."/>
            <person name="Huang S.X."/>
            <person name="Yin M."/>
            <person name="Zhang J."/>
            <person name="Gao A.L."/>
            <person name="Liu C.X."/>
            <person name="Zhu Z.X."/>
            <person name="Xiang W.S."/>
        </authorList>
    </citation>
    <scope>NUCLEOTIDE SEQUENCE [LARGE SCALE GENOMIC DNA]</scope>
    <source>
        <strain evidence="2 3">BCW-1</strain>
    </source>
</reference>
<dbReference type="InterPro" id="IPR001387">
    <property type="entry name" value="Cro/C1-type_HTH"/>
</dbReference>
<dbReference type="SUPFAM" id="SSF47413">
    <property type="entry name" value="lambda repressor-like DNA-binding domains"/>
    <property type="match status" value="1"/>
</dbReference>
<keyword evidence="3" id="KW-1185">Reference proteome</keyword>
<dbReference type="Pfam" id="PF19054">
    <property type="entry name" value="DUF5753"/>
    <property type="match status" value="1"/>
</dbReference>
<protein>
    <submittedName>
        <fullName evidence="2">Putative transcriptional regulator, XRE family protein</fullName>
    </submittedName>
</protein>
<dbReference type="PATRIC" id="fig|749414.3.peg.3783"/>
<dbReference type="Pfam" id="PF13560">
    <property type="entry name" value="HTH_31"/>
    <property type="match status" value="1"/>
</dbReference>
<name>D7CE81_STRBB</name>
<dbReference type="AlphaFoldDB" id="D7CE81"/>
<dbReference type="Gene3D" id="1.10.260.40">
    <property type="entry name" value="lambda repressor-like DNA-binding domains"/>
    <property type="match status" value="1"/>
</dbReference>
<feature type="domain" description="HTH cro/C1-type" evidence="1">
    <location>
        <begin position="23"/>
        <end position="77"/>
    </location>
</feature>
<organism evidence="2 3">
    <name type="scientific">Streptomyces bingchenggensis (strain BCW-1)</name>
    <dbReference type="NCBI Taxonomy" id="749414"/>
    <lineage>
        <taxon>Bacteria</taxon>
        <taxon>Bacillati</taxon>
        <taxon>Actinomycetota</taxon>
        <taxon>Actinomycetes</taxon>
        <taxon>Kitasatosporales</taxon>
        <taxon>Streptomycetaceae</taxon>
        <taxon>Streptomyces</taxon>
    </lineage>
</organism>
<accession>D7CE81</accession>
<evidence type="ECO:0000313" key="3">
    <source>
        <dbReference type="Proteomes" id="UP000000377"/>
    </source>
</evidence>
<dbReference type="PROSITE" id="PS50943">
    <property type="entry name" value="HTH_CROC1"/>
    <property type="match status" value="1"/>
</dbReference>
<gene>
    <name evidence="2" type="ordered locus">SBI_03647</name>
</gene>
<dbReference type="KEGG" id="sbh:SBI_03647"/>
<evidence type="ECO:0000259" key="1">
    <source>
        <dbReference type="PROSITE" id="PS50943"/>
    </source>
</evidence>
<evidence type="ECO:0000313" key="2">
    <source>
        <dbReference type="EMBL" id="ADI06768.1"/>
    </source>
</evidence>
<dbReference type="InterPro" id="IPR010982">
    <property type="entry name" value="Lambda_DNA-bd_dom_sf"/>
</dbReference>
<dbReference type="STRING" id="749414.SBI_03647"/>
<dbReference type="EMBL" id="CP002047">
    <property type="protein sequence ID" value="ADI06768.1"/>
    <property type="molecule type" value="Genomic_DNA"/>
</dbReference>
<sequence>MMSETTSEEQEQVSGPAFFGKEVRIWRMRAGMSQRELGERANYGQQYVAKVEAGERLASRSFAKVCDEVFGTPGTFVRLREWASLHGYPAWFLPYVQLERQATGISNFSATFIMGMLQTADYARAVFRAAHPREAVDKLDARVERRMRRREVMEKDSPPLEWCVLHEACLRTEVGGRDVMSAQMAHLLEEAESPHVALQVLPFGAGAPPTPGGFTLLRFDEGPGIVYADTAMAGQVIDTPEEVESTTARFDRLRADALDPQGSLAVIRRVMEEFAQ</sequence>